<reference evidence="2 3" key="1">
    <citation type="submission" date="2014-08" db="EMBL/GenBank/DDBJ databases">
        <title>Porphyromonas gingivicanis strain:COT-022_OH1391 Genome sequencing.</title>
        <authorList>
            <person name="Wallis C."/>
            <person name="Deusch O."/>
            <person name="O'Flynn C."/>
            <person name="Davis I."/>
            <person name="Jospin G."/>
            <person name="Darling A.E."/>
            <person name="Coil D.A."/>
            <person name="Alexiev A."/>
            <person name="Horsfall A."/>
            <person name="Kirkwood N."/>
            <person name="Harris S."/>
            <person name="Eisen J.A."/>
        </authorList>
    </citation>
    <scope>NUCLEOTIDE SEQUENCE [LARGE SCALE GENOMIC DNA]</scope>
    <source>
        <strain evidence="3">COT-022 OH1391</strain>
    </source>
</reference>
<proteinExistence type="predicted"/>
<dbReference type="Proteomes" id="UP000030134">
    <property type="component" value="Unassembled WGS sequence"/>
</dbReference>
<dbReference type="SUPFAM" id="SSF56925">
    <property type="entry name" value="OMPA-like"/>
    <property type="match status" value="1"/>
</dbReference>
<sequence>MLGLALAAASILGSQANAQEVFKKGTNVASALVGFFSSTGVVTGYSTVVPPIQLNFEQGVVDGLIEGRASVGVGGTVDYGMSQFTVLGVSSSVHVAFLGARGSFHYQFMPKLDTYTGFSLGINLASTSVVGVATSQNATRAAFGYRGHLGARYYFTPAFAVNAELGYGLALLNIGISYRF</sequence>
<dbReference type="Gene3D" id="2.40.160.20">
    <property type="match status" value="1"/>
</dbReference>
<keyword evidence="3" id="KW-1185">Reference proteome</keyword>
<dbReference type="InterPro" id="IPR011250">
    <property type="entry name" value="OMP/PagP_B-barrel"/>
</dbReference>
<evidence type="ECO:0000256" key="1">
    <source>
        <dbReference type="SAM" id="SignalP"/>
    </source>
</evidence>
<accession>A0A0A2G7D8</accession>
<keyword evidence="1" id="KW-0732">Signal</keyword>
<gene>
    <name evidence="2" type="ORF">HQ36_05185</name>
</gene>
<name>A0A0A2G7D8_9PORP</name>
<dbReference type="STRING" id="266762.HQ36_05185"/>
<feature type="signal peptide" evidence="1">
    <location>
        <begin position="1"/>
        <end position="18"/>
    </location>
</feature>
<dbReference type="AlphaFoldDB" id="A0A0A2G7D8"/>
<organism evidence="2 3">
    <name type="scientific">Porphyromonas gingivicanis</name>
    <dbReference type="NCBI Taxonomy" id="266762"/>
    <lineage>
        <taxon>Bacteria</taxon>
        <taxon>Pseudomonadati</taxon>
        <taxon>Bacteroidota</taxon>
        <taxon>Bacteroidia</taxon>
        <taxon>Bacteroidales</taxon>
        <taxon>Porphyromonadaceae</taxon>
        <taxon>Porphyromonas</taxon>
    </lineage>
</organism>
<dbReference type="EMBL" id="JQZW01000008">
    <property type="protein sequence ID" value="KGN98290.1"/>
    <property type="molecule type" value="Genomic_DNA"/>
</dbReference>
<evidence type="ECO:0000313" key="3">
    <source>
        <dbReference type="Proteomes" id="UP000030134"/>
    </source>
</evidence>
<evidence type="ECO:0000313" key="2">
    <source>
        <dbReference type="EMBL" id="KGN98290.1"/>
    </source>
</evidence>
<feature type="chain" id="PRO_5001987066" description="Outer membrane protein beta-barrel domain-containing protein" evidence="1">
    <location>
        <begin position="19"/>
        <end position="180"/>
    </location>
</feature>
<comment type="caution">
    <text evidence="2">The sequence shown here is derived from an EMBL/GenBank/DDBJ whole genome shotgun (WGS) entry which is preliminary data.</text>
</comment>
<evidence type="ECO:0008006" key="4">
    <source>
        <dbReference type="Google" id="ProtNLM"/>
    </source>
</evidence>
<protein>
    <recommendedName>
        <fullName evidence="4">Outer membrane protein beta-barrel domain-containing protein</fullName>
    </recommendedName>
</protein>